<dbReference type="SUPFAM" id="SSF48557">
    <property type="entry name" value="L-aspartase-like"/>
    <property type="match status" value="1"/>
</dbReference>
<protein>
    <recommendedName>
        <fullName evidence="4 8">Argininosuccinate lyase</fullName>
        <shortName evidence="8">ASAL</shortName>
        <ecNumber evidence="4 8">4.3.2.1</ecNumber>
    </recommendedName>
    <alternativeName>
        <fullName evidence="8">Arginosuccinase</fullName>
    </alternativeName>
</protein>
<dbReference type="InterPro" id="IPR029419">
    <property type="entry name" value="Arg_succ_lyase_C"/>
</dbReference>
<dbReference type="Pfam" id="PF00206">
    <property type="entry name" value="Lyase_1"/>
    <property type="match status" value="1"/>
</dbReference>
<evidence type="ECO:0000256" key="4">
    <source>
        <dbReference type="ARBA" id="ARBA00012338"/>
    </source>
</evidence>
<evidence type="ECO:0000256" key="5">
    <source>
        <dbReference type="ARBA" id="ARBA00022571"/>
    </source>
</evidence>
<dbReference type="FunFam" id="1.20.200.10:FF:000015">
    <property type="entry name" value="argininosuccinate lyase isoform X2"/>
    <property type="match status" value="1"/>
</dbReference>
<name>A0A1N6VXH3_9GAMM</name>
<dbReference type="PRINTS" id="PR00145">
    <property type="entry name" value="ARGSUCLYASE"/>
</dbReference>
<feature type="domain" description="Fumarate lyase N-terminal" evidence="9">
    <location>
        <begin position="11"/>
        <end position="305"/>
    </location>
</feature>
<comment type="pathway">
    <text evidence="2 8">Amino-acid biosynthesis; L-arginine biosynthesis; L-arginine from L-ornithine and carbamoyl phosphate: step 3/3.</text>
</comment>
<dbReference type="PROSITE" id="PS00163">
    <property type="entry name" value="FUMARATE_LYASES"/>
    <property type="match status" value="1"/>
</dbReference>
<dbReference type="Gene3D" id="1.10.275.10">
    <property type="entry name" value="Fumarase/aspartase (N-terminal domain)"/>
    <property type="match status" value="1"/>
</dbReference>
<dbReference type="AlphaFoldDB" id="A0A1N6VXH3"/>
<dbReference type="RefSeq" id="WP_010321561.1">
    <property type="nucleotide sequence ID" value="NZ_FTMN01000009.1"/>
</dbReference>
<dbReference type="Gene3D" id="1.20.200.10">
    <property type="entry name" value="Fumarase/aspartase (Central domain)"/>
    <property type="match status" value="1"/>
</dbReference>
<comment type="subcellular location">
    <subcellularLocation>
        <location evidence="8">Cytoplasm</location>
    </subcellularLocation>
</comment>
<comment type="similarity">
    <text evidence="8">Belongs to the lyase 1 family. Argininosuccinate lyase subfamily.</text>
</comment>
<comment type="similarity">
    <text evidence="3">In the N-terminal section; belongs to the lyase 1 family. Argininosuccinate lyase subfamily.</text>
</comment>
<keyword evidence="7 8" id="KW-0456">Lyase</keyword>
<dbReference type="GO" id="GO:0004056">
    <property type="term" value="F:argininosuccinate lyase activity"/>
    <property type="evidence" value="ECO:0007669"/>
    <property type="project" value="UniProtKB-UniRule"/>
</dbReference>
<evidence type="ECO:0000256" key="2">
    <source>
        <dbReference type="ARBA" id="ARBA00004941"/>
    </source>
</evidence>
<dbReference type="InterPro" id="IPR024083">
    <property type="entry name" value="Fumarase/histidase_N"/>
</dbReference>
<organism evidence="11 12">
    <name type="scientific">Marinobacterium stanieri</name>
    <dbReference type="NCBI Taxonomy" id="49186"/>
    <lineage>
        <taxon>Bacteria</taxon>
        <taxon>Pseudomonadati</taxon>
        <taxon>Pseudomonadota</taxon>
        <taxon>Gammaproteobacteria</taxon>
        <taxon>Oceanospirillales</taxon>
        <taxon>Oceanospirillaceae</taxon>
        <taxon>Marinobacterium</taxon>
    </lineage>
</organism>
<evidence type="ECO:0000313" key="11">
    <source>
        <dbReference type="EMBL" id="SIQ82458.1"/>
    </source>
</evidence>
<dbReference type="NCBIfam" id="TIGR00838">
    <property type="entry name" value="argH"/>
    <property type="match status" value="1"/>
</dbReference>
<reference evidence="12" key="1">
    <citation type="submission" date="2017-01" db="EMBL/GenBank/DDBJ databases">
        <authorList>
            <person name="Varghese N."/>
            <person name="Submissions S."/>
        </authorList>
    </citation>
    <scope>NUCLEOTIDE SEQUENCE [LARGE SCALE GENOMIC DNA]</scope>
    <source>
        <strain evidence="12">DSM 7027</strain>
    </source>
</reference>
<dbReference type="PANTHER" id="PTHR43814">
    <property type="entry name" value="ARGININOSUCCINATE LYASE"/>
    <property type="match status" value="1"/>
</dbReference>
<evidence type="ECO:0000256" key="7">
    <source>
        <dbReference type="ARBA" id="ARBA00023239"/>
    </source>
</evidence>
<feature type="domain" description="Argininosuccinate lyase C-terminal" evidence="10">
    <location>
        <begin position="368"/>
        <end position="436"/>
    </location>
</feature>
<dbReference type="CDD" id="cd01359">
    <property type="entry name" value="Argininosuccinate_lyase"/>
    <property type="match status" value="1"/>
</dbReference>
<proteinExistence type="inferred from homology"/>
<dbReference type="InterPro" id="IPR022761">
    <property type="entry name" value="Fumarate_lyase_N"/>
</dbReference>
<evidence type="ECO:0000313" key="12">
    <source>
        <dbReference type="Proteomes" id="UP000186895"/>
    </source>
</evidence>
<dbReference type="EC" id="4.3.2.1" evidence="4 8"/>
<dbReference type="EMBL" id="FTMN01000009">
    <property type="protein sequence ID" value="SIQ82458.1"/>
    <property type="molecule type" value="Genomic_DNA"/>
</dbReference>
<dbReference type="FunFam" id="1.10.275.10:FF:000002">
    <property type="entry name" value="Argininosuccinate lyase"/>
    <property type="match status" value="1"/>
</dbReference>
<keyword evidence="12" id="KW-1185">Reference proteome</keyword>
<dbReference type="STRING" id="49186.SAMN05421647_109178"/>
<evidence type="ECO:0000256" key="6">
    <source>
        <dbReference type="ARBA" id="ARBA00022605"/>
    </source>
</evidence>
<dbReference type="FunFam" id="1.10.40.30:FF:000001">
    <property type="entry name" value="Argininosuccinate lyase"/>
    <property type="match status" value="1"/>
</dbReference>
<keyword evidence="8" id="KW-0963">Cytoplasm</keyword>
<dbReference type="InterPro" id="IPR000362">
    <property type="entry name" value="Fumarate_lyase_fam"/>
</dbReference>
<dbReference type="GO" id="GO:0005829">
    <property type="term" value="C:cytosol"/>
    <property type="evidence" value="ECO:0007669"/>
    <property type="project" value="TreeGrafter"/>
</dbReference>
<dbReference type="HAMAP" id="MF_00006">
    <property type="entry name" value="Arg_succ_lyase"/>
    <property type="match status" value="1"/>
</dbReference>
<gene>
    <name evidence="8" type="primary">argH</name>
    <name evidence="11" type="ORF">SAMN05421647_109178</name>
</gene>
<evidence type="ECO:0000256" key="8">
    <source>
        <dbReference type="HAMAP-Rule" id="MF_00006"/>
    </source>
</evidence>
<evidence type="ECO:0000256" key="1">
    <source>
        <dbReference type="ARBA" id="ARBA00000985"/>
    </source>
</evidence>
<dbReference type="InterPro" id="IPR020557">
    <property type="entry name" value="Fumarate_lyase_CS"/>
</dbReference>
<evidence type="ECO:0000256" key="3">
    <source>
        <dbReference type="ARBA" id="ARBA00005552"/>
    </source>
</evidence>
<comment type="catalytic activity">
    <reaction evidence="1 8">
        <text>2-(N(omega)-L-arginino)succinate = fumarate + L-arginine</text>
        <dbReference type="Rhea" id="RHEA:24020"/>
        <dbReference type="ChEBI" id="CHEBI:29806"/>
        <dbReference type="ChEBI" id="CHEBI:32682"/>
        <dbReference type="ChEBI" id="CHEBI:57472"/>
        <dbReference type="EC" id="4.3.2.1"/>
    </reaction>
</comment>
<dbReference type="eggNOG" id="COG0165">
    <property type="taxonomic scope" value="Bacteria"/>
</dbReference>
<evidence type="ECO:0000259" key="10">
    <source>
        <dbReference type="Pfam" id="PF14698"/>
    </source>
</evidence>
<dbReference type="GO" id="GO:0042450">
    <property type="term" value="P:L-arginine biosynthetic process via ornithine"/>
    <property type="evidence" value="ECO:0007669"/>
    <property type="project" value="UniProtKB-UniRule"/>
</dbReference>
<dbReference type="Pfam" id="PF14698">
    <property type="entry name" value="ASL_C2"/>
    <property type="match status" value="1"/>
</dbReference>
<dbReference type="Gene3D" id="1.10.40.30">
    <property type="entry name" value="Fumarase/aspartase (C-terminal domain)"/>
    <property type="match status" value="1"/>
</dbReference>
<dbReference type="PANTHER" id="PTHR43814:SF1">
    <property type="entry name" value="ARGININOSUCCINATE LYASE"/>
    <property type="match status" value="1"/>
</dbReference>
<dbReference type="UniPathway" id="UPA00068">
    <property type="reaction ID" value="UER00114"/>
</dbReference>
<dbReference type="PRINTS" id="PR00149">
    <property type="entry name" value="FUMRATELYASE"/>
</dbReference>
<dbReference type="InterPro" id="IPR008948">
    <property type="entry name" value="L-Aspartase-like"/>
</dbReference>
<evidence type="ECO:0000259" key="9">
    <source>
        <dbReference type="Pfam" id="PF00206"/>
    </source>
</evidence>
<dbReference type="Proteomes" id="UP000186895">
    <property type="component" value="Unassembled WGS sequence"/>
</dbReference>
<keyword evidence="6 8" id="KW-0028">Amino-acid biosynthesis</keyword>
<dbReference type="InterPro" id="IPR009049">
    <property type="entry name" value="Argininosuccinate_lyase"/>
</dbReference>
<accession>A0A1N6VXH3</accession>
<keyword evidence="5 8" id="KW-0055">Arginine biosynthesis</keyword>
<sequence>MSQTTNQQWGGRFNEPTDAFVARFTASVDFDQRLYKQDIQGSVAHARMLAKVGVLTEDERDAIIRGLGEIRVEIERGEFDWSVELEDVHMNIEAALTKKIGITGKKLHTGRSRNDQVATDIRLYMRDEIDQVLAEISRLQDGLLGLAEQEADTIMPGFTHLQTAQPVTFGHHLLAWFEMLSRDYERFADCRKRVNVMPLGAAALAGTTYPIDRAYTAELLQFDAPAGNSLDAVSDRDFGIEFCAAASVLLMHMTRMSEELVLWTSAQFNFINLPDRFCTGSSIMPQKKNPDVPELVRGKSGRVYGHLMSLLTLMKSQPLAYNKDNQEDKEPLFDAVDTVKGCLRAFGDMVPAIESRKDEMREAARRGFSTATDLADYLVRKGVAFRDAHEIVGLSVAYGIKTGKDLSDMTLEELQQFSDTIEQDVFEVLTLEGSVAARNHIGGTAPDQVRAAVIRGRDLLAARAD</sequence>